<organism evidence="4 5">
    <name type="scientific">Planotetraspora thailandica</name>
    <dbReference type="NCBI Taxonomy" id="487172"/>
    <lineage>
        <taxon>Bacteria</taxon>
        <taxon>Bacillati</taxon>
        <taxon>Actinomycetota</taxon>
        <taxon>Actinomycetes</taxon>
        <taxon>Streptosporangiales</taxon>
        <taxon>Streptosporangiaceae</taxon>
        <taxon>Planotetraspora</taxon>
    </lineage>
</organism>
<evidence type="ECO:0000259" key="3">
    <source>
        <dbReference type="SMART" id="SM01043"/>
    </source>
</evidence>
<keyword evidence="2" id="KW-0067">ATP-binding</keyword>
<evidence type="ECO:0000313" key="5">
    <source>
        <dbReference type="Proteomes" id="UP000605992"/>
    </source>
</evidence>
<accession>A0A8J3Y2Q2</accession>
<dbReference type="Proteomes" id="UP000605992">
    <property type="component" value="Unassembled WGS sequence"/>
</dbReference>
<dbReference type="GO" id="GO:0005524">
    <property type="term" value="F:ATP binding"/>
    <property type="evidence" value="ECO:0007669"/>
    <property type="project" value="UniProtKB-KW"/>
</dbReference>
<dbReference type="InterPro" id="IPR011990">
    <property type="entry name" value="TPR-like_helical_dom_sf"/>
</dbReference>
<keyword evidence="5" id="KW-1185">Reference proteome</keyword>
<dbReference type="PANTHER" id="PTHR16305">
    <property type="entry name" value="TESTICULAR SOLUBLE ADENYLYL CYCLASE"/>
    <property type="match status" value="1"/>
</dbReference>
<sequence length="677" mass="70978">MALAQRRPEVALDAYVQALGLWRGSAGEGLGYGTSAMSIFAGLDGEFFAGCVAAAELAVSLGRPERVLPALQLAASMAPLHEPVQASLIATLGAAGQQAQALAVFQAVRVRLAEELGIDPGPVLRTAQQRVLEESLVRVADGQPSAARHAAPVATVQPVVGLVGRAGEVAVLRRVLESAFSGGRGLAVVDGEPGVGKTRLLEEIAAEAEQRDAFVVWGRCLEGEGTPSMWPWVQAVGTVLDALPATARQKWLAGELGRLLNSGEEDAAVPAVPDGGAQFRLFEQVVAVIDEVSALRPVLLVIDDLQWADVASLELFSHLAARLPDDTIVIGALRDRAPMPGTELSRMLAAASRVPGQRRIHLGPLNPAEVAELVHDETGQAPAPDAAHSIHACTAGNPFFVRELSRLLADDGALTEEAVARVGVPSSVLDVVRDRMAALDDGARELLQVAALIGRDVGLRLLAGATGLDVPSCLDRLEPLGALGLLGPAPGDPYTMRFAHDLVRESVTQTTPRPRTPGLHLRIADTLERINSGGESLAERLAYHLWAAGPLADPARTTQALVRAGRHAAAKSALDAAERQLRSAAQVARAATLAELELSTLFQLIAVVGMREMYGASAVDVLERAEQLARDLARELEAPPSSSPAGSRSASTATVCCRAGCSIRARRPATRLCTPTA</sequence>
<dbReference type="InterPro" id="IPR005158">
    <property type="entry name" value="BTAD"/>
</dbReference>
<dbReference type="GO" id="GO:0005737">
    <property type="term" value="C:cytoplasm"/>
    <property type="evidence" value="ECO:0007669"/>
    <property type="project" value="TreeGrafter"/>
</dbReference>
<gene>
    <name evidence="4" type="ORF">Pth03_80500</name>
</gene>
<dbReference type="Gene3D" id="1.25.40.10">
    <property type="entry name" value="Tetratricopeptide repeat domain"/>
    <property type="match status" value="1"/>
</dbReference>
<dbReference type="RefSeq" id="WP_203949706.1">
    <property type="nucleotide sequence ID" value="NZ_BOOR01000092.1"/>
</dbReference>
<dbReference type="GO" id="GO:0004016">
    <property type="term" value="F:adenylate cyclase activity"/>
    <property type="evidence" value="ECO:0007669"/>
    <property type="project" value="TreeGrafter"/>
</dbReference>
<dbReference type="AlphaFoldDB" id="A0A8J3Y2Q2"/>
<comment type="caution">
    <text evidence="4">The sequence shown here is derived from an EMBL/GenBank/DDBJ whole genome shotgun (WGS) entry which is preliminary data.</text>
</comment>
<dbReference type="Pfam" id="PF03704">
    <property type="entry name" value="BTAD"/>
    <property type="match status" value="1"/>
</dbReference>
<protein>
    <recommendedName>
        <fullName evidence="3">Bacterial transcriptional activator domain-containing protein</fullName>
    </recommendedName>
</protein>
<dbReference type="Gene3D" id="3.40.50.300">
    <property type="entry name" value="P-loop containing nucleotide triphosphate hydrolases"/>
    <property type="match status" value="1"/>
</dbReference>
<dbReference type="InterPro" id="IPR041664">
    <property type="entry name" value="AAA_16"/>
</dbReference>
<dbReference type="PANTHER" id="PTHR16305:SF28">
    <property type="entry name" value="GUANYLATE CYCLASE DOMAIN-CONTAINING PROTEIN"/>
    <property type="match status" value="1"/>
</dbReference>
<dbReference type="SUPFAM" id="SSF48452">
    <property type="entry name" value="TPR-like"/>
    <property type="match status" value="1"/>
</dbReference>
<reference evidence="4" key="1">
    <citation type="submission" date="2021-01" db="EMBL/GenBank/DDBJ databases">
        <title>Whole genome shotgun sequence of Planotetraspora thailandica NBRC 104271.</title>
        <authorList>
            <person name="Komaki H."/>
            <person name="Tamura T."/>
        </authorList>
    </citation>
    <scope>NUCLEOTIDE SEQUENCE</scope>
    <source>
        <strain evidence="4">NBRC 104271</strain>
    </source>
</reference>
<dbReference type="EMBL" id="BOOR01000092">
    <property type="protein sequence ID" value="GII59661.1"/>
    <property type="molecule type" value="Genomic_DNA"/>
</dbReference>
<dbReference type="Pfam" id="PF13191">
    <property type="entry name" value="AAA_16"/>
    <property type="match status" value="1"/>
</dbReference>
<name>A0A8J3Y2Q2_9ACTN</name>
<evidence type="ECO:0000256" key="2">
    <source>
        <dbReference type="ARBA" id="ARBA00022840"/>
    </source>
</evidence>
<evidence type="ECO:0000313" key="4">
    <source>
        <dbReference type="EMBL" id="GII59661.1"/>
    </source>
</evidence>
<dbReference type="SMART" id="SM01043">
    <property type="entry name" value="BTAD"/>
    <property type="match status" value="1"/>
</dbReference>
<dbReference type="InterPro" id="IPR027417">
    <property type="entry name" value="P-loop_NTPase"/>
</dbReference>
<evidence type="ECO:0000256" key="1">
    <source>
        <dbReference type="ARBA" id="ARBA00022741"/>
    </source>
</evidence>
<keyword evidence="1" id="KW-0547">Nucleotide-binding</keyword>
<proteinExistence type="predicted"/>
<dbReference type="SUPFAM" id="SSF52540">
    <property type="entry name" value="P-loop containing nucleoside triphosphate hydrolases"/>
    <property type="match status" value="1"/>
</dbReference>
<feature type="domain" description="Bacterial transcriptional activator" evidence="3">
    <location>
        <begin position="2"/>
        <end position="132"/>
    </location>
</feature>